<accession>A0A941ID09</accession>
<name>A0A941ID09_9BACI</name>
<protein>
    <submittedName>
        <fullName evidence="1">SRPBCC family protein</fullName>
    </submittedName>
</protein>
<evidence type="ECO:0000313" key="1">
    <source>
        <dbReference type="EMBL" id="MBR7798061.1"/>
    </source>
</evidence>
<sequence length="168" mass="19110">MPTIKHKQFIKAPVEVCFDLARNVDIHLETTAKTNEKVVDGVTGGLLEESDTVTWEATHFGIKQRLTAKVTDMKKPNEFVDIILKGAFSSFTHTHQFVKETGGTLMIDTFEYKSPFGILGVVADKLFLEKYMKRFIDTRAKKLKRIAKNNEWPIQPLGLVLEELTQNN</sequence>
<dbReference type="AlphaFoldDB" id="A0A941ID09"/>
<gene>
    <name evidence="1" type="ORF">KCX74_18725</name>
</gene>
<dbReference type="Proteomes" id="UP000675284">
    <property type="component" value="Unassembled WGS sequence"/>
</dbReference>
<dbReference type="InterPro" id="IPR019587">
    <property type="entry name" value="Polyketide_cyclase/dehydratase"/>
</dbReference>
<dbReference type="RefSeq" id="WP_166530946.1">
    <property type="nucleotide sequence ID" value="NZ_JAGSOT010000085.1"/>
</dbReference>
<dbReference type="EMBL" id="JAGSOT010000085">
    <property type="protein sequence ID" value="MBR7798061.1"/>
    <property type="molecule type" value="Genomic_DNA"/>
</dbReference>
<dbReference type="Pfam" id="PF10604">
    <property type="entry name" value="Polyketide_cyc2"/>
    <property type="match status" value="1"/>
</dbReference>
<evidence type="ECO:0000313" key="2">
    <source>
        <dbReference type="Proteomes" id="UP000675284"/>
    </source>
</evidence>
<reference evidence="1" key="1">
    <citation type="submission" date="2021-04" db="EMBL/GenBank/DDBJ databases">
        <title>Isolation and polyphasic classification of algal microorganism.</title>
        <authorList>
            <person name="Wang S."/>
        </authorList>
    </citation>
    <scope>NUCLEOTIDE SEQUENCE</scope>
    <source>
        <strain evidence="1">720a</strain>
    </source>
</reference>
<dbReference type="Gene3D" id="3.30.530.20">
    <property type="match status" value="1"/>
</dbReference>
<keyword evidence="2" id="KW-1185">Reference proteome</keyword>
<dbReference type="CDD" id="cd07820">
    <property type="entry name" value="SRPBCC_3"/>
    <property type="match status" value="1"/>
</dbReference>
<dbReference type="SUPFAM" id="SSF55961">
    <property type="entry name" value="Bet v1-like"/>
    <property type="match status" value="1"/>
</dbReference>
<proteinExistence type="predicted"/>
<dbReference type="InterPro" id="IPR023393">
    <property type="entry name" value="START-like_dom_sf"/>
</dbReference>
<comment type="caution">
    <text evidence="1">The sequence shown here is derived from an EMBL/GenBank/DDBJ whole genome shotgun (WGS) entry which is preliminary data.</text>
</comment>
<organism evidence="1 2">
    <name type="scientific">Virgibacillus salarius</name>
    <dbReference type="NCBI Taxonomy" id="447199"/>
    <lineage>
        <taxon>Bacteria</taxon>
        <taxon>Bacillati</taxon>
        <taxon>Bacillota</taxon>
        <taxon>Bacilli</taxon>
        <taxon>Bacillales</taxon>
        <taxon>Bacillaceae</taxon>
        <taxon>Virgibacillus</taxon>
    </lineage>
</organism>